<keyword evidence="1" id="KW-0812">Transmembrane</keyword>
<keyword evidence="1" id="KW-0472">Membrane</keyword>
<dbReference type="RefSeq" id="WP_111591007.1">
    <property type="nucleotide sequence ID" value="NZ_QLMA01000002.1"/>
</dbReference>
<dbReference type="InterPro" id="IPR021683">
    <property type="entry name" value="DUF3267"/>
</dbReference>
<dbReference type="Proteomes" id="UP000249819">
    <property type="component" value="Unassembled WGS sequence"/>
</dbReference>
<dbReference type="Pfam" id="PF11667">
    <property type="entry name" value="DUF3267"/>
    <property type="match status" value="1"/>
</dbReference>
<evidence type="ECO:0000313" key="3">
    <source>
        <dbReference type="Proteomes" id="UP000249819"/>
    </source>
</evidence>
<dbReference type="EMBL" id="QLMA01000002">
    <property type="protein sequence ID" value="RAJ85341.1"/>
    <property type="molecule type" value="Genomic_DNA"/>
</dbReference>
<accession>A0A327W603</accession>
<gene>
    <name evidence="2" type="ORF">CLV59_10242</name>
</gene>
<organism evidence="2 3">
    <name type="scientific">Chitinophaga dinghuensis</name>
    <dbReference type="NCBI Taxonomy" id="1539050"/>
    <lineage>
        <taxon>Bacteria</taxon>
        <taxon>Pseudomonadati</taxon>
        <taxon>Bacteroidota</taxon>
        <taxon>Chitinophagia</taxon>
        <taxon>Chitinophagales</taxon>
        <taxon>Chitinophagaceae</taxon>
        <taxon>Chitinophaga</taxon>
    </lineage>
</organism>
<feature type="transmembrane region" description="Helical" evidence="1">
    <location>
        <begin position="133"/>
        <end position="152"/>
    </location>
</feature>
<evidence type="ECO:0000256" key="1">
    <source>
        <dbReference type="SAM" id="Phobius"/>
    </source>
</evidence>
<keyword evidence="3" id="KW-1185">Reference proteome</keyword>
<name>A0A327W603_9BACT</name>
<comment type="caution">
    <text evidence="2">The sequence shown here is derived from an EMBL/GenBank/DDBJ whole genome shotgun (WGS) entry which is preliminary data.</text>
</comment>
<dbReference type="AlphaFoldDB" id="A0A327W603"/>
<sequence length="178" mass="19715">MFFIPSILITILTFPGVVVHELAHQLFCRLFGVAVFEVKYFQVGNPAGYVIHEQPKNPVHQLLISIGPFFLNTILGILIAFPAILPIAQFGEPNMLDYLMIYLGVSIAIHAFPSTGDANSIWQIVVHGENTPLWLKILCFPIVVIIYIGAIGSVIWLDFAYGVGVAVFLPLWIIKLIA</sequence>
<keyword evidence="1" id="KW-1133">Transmembrane helix</keyword>
<reference evidence="2 3" key="1">
    <citation type="submission" date="2018-06" db="EMBL/GenBank/DDBJ databases">
        <title>Genomic Encyclopedia of Archaeal and Bacterial Type Strains, Phase II (KMG-II): from individual species to whole genera.</title>
        <authorList>
            <person name="Goeker M."/>
        </authorList>
    </citation>
    <scope>NUCLEOTIDE SEQUENCE [LARGE SCALE GENOMIC DNA]</scope>
    <source>
        <strain evidence="2 3">DSM 29821</strain>
    </source>
</reference>
<evidence type="ECO:0000313" key="2">
    <source>
        <dbReference type="EMBL" id="RAJ85341.1"/>
    </source>
</evidence>
<protein>
    <submittedName>
        <fullName evidence="2">Putative zincin peptidase</fullName>
    </submittedName>
</protein>
<dbReference type="OrthoDB" id="258743at2"/>
<feature type="transmembrane region" description="Helical" evidence="1">
    <location>
        <begin position="62"/>
        <end position="84"/>
    </location>
</feature>
<feature type="transmembrane region" description="Helical" evidence="1">
    <location>
        <begin position="159"/>
        <end position="177"/>
    </location>
</feature>
<proteinExistence type="predicted"/>
<feature type="transmembrane region" description="Helical" evidence="1">
    <location>
        <begin position="96"/>
        <end position="113"/>
    </location>
</feature>